<evidence type="ECO:0000256" key="3">
    <source>
        <dbReference type="SAM" id="SignalP"/>
    </source>
</evidence>
<proteinExistence type="predicted"/>
<dbReference type="InterPro" id="IPR017937">
    <property type="entry name" value="Thioredoxin_CS"/>
</dbReference>
<comment type="caution">
    <text evidence="5">The sequence shown here is derived from an EMBL/GenBank/DDBJ whole genome shotgun (WGS) entry which is preliminary data.</text>
</comment>
<keyword evidence="3" id="KW-0732">Signal</keyword>
<dbReference type="AlphaFoldDB" id="A0A8J3Y9K1"/>
<dbReference type="PROSITE" id="PS51257">
    <property type="entry name" value="PROKAR_LIPOPROTEIN"/>
    <property type="match status" value="1"/>
</dbReference>
<dbReference type="Pfam" id="PF08534">
    <property type="entry name" value="Redoxin"/>
    <property type="match status" value="1"/>
</dbReference>
<evidence type="ECO:0000256" key="2">
    <source>
        <dbReference type="ARBA" id="ARBA00022748"/>
    </source>
</evidence>
<dbReference type="PROSITE" id="PS00194">
    <property type="entry name" value="THIOREDOXIN_1"/>
    <property type="match status" value="1"/>
</dbReference>
<dbReference type="InterPro" id="IPR013766">
    <property type="entry name" value="Thioredoxin_domain"/>
</dbReference>
<sequence length="175" mass="17866">MRTRTLLAAAIAAALALTGCGGAGQPAPATTPAVAGSAAGAVAETLRFTGTTLTGRPYDAAALAGRPAVLWFWAPWCATCASQAWSVSDVAAEYGDRLGIVGIAGMGQKDAMAGFVADMEIEAVTSLDDSEGRIWRKFGIAEQSTYVLLDRAGAVVHSGYLDDLAFQAAVKKLAG</sequence>
<feature type="chain" id="PRO_5039269687" description="Thioredoxin domain-containing protein" evidence="3">
    <location>
        <begin position="24"/>
        <end position="175"/>
    </location>
</feature>
<dbReference type="RefSeq" id="WP_203939753.1">
    <property type="nucleotide sequence ID" value="NZ_BAAAGJ010000005.1"/>
</dbReference>
<evidence type="ECO:0000259" key="4">
    <source>
        <dbReference type="PROSITE" id="PS51352"/>
    </source>
</evidence>
<reference evidence="5" key="1">
    <citation type="submission" date="2021-01" db="EMBL/GenBank/DDBJ databases">
        <title>Whole genome shotgun sequence of Spirilliplanes yamanashiensis NBRC 15828.</title>
        <authorList>
            <person name="Komaki H."/>
            <person name="Tamura T."/>
        </authorList>
    </citation>
    <scope>NUCLEOTIDE SEQUENCE</scope>
    <source>
        <strain evidence="5">NBRC 15828</strain>
    </source>
</reference>
<dbReference type="Gene3D" id="3.40.30.10">
    <property type="entry name" value="Glutaredoxin"/>
    <property type="match status" value="1"/>
</dbReference>
<dbReference type="GO" id="GO:0017004">
    <property type="term" value="P:cytochrome complex assembly"/>
    <property type="evidence" value="ECO:0007669"/>
    <property type="project" value="UniProtKB-KW"/>
</dbReference>
<evidence type="ECO:0000313" key="6">
    <source>
        <dbReference type="Proteomes" id="UP000652013"/>
    </source>
</evidence>
<feature type="domain" description="Thioredoxin" evidence="4">
    <location>
        <begin position="37"/>
        <end position="175"/>
    </location>
</feature>
<keyword evidence="2" id="KW-0201">Cytochrome c-type biogenesis</keyword>
<dbReference type="PANTHER" id="PTHR42852">
    <property type="entry name" value="THIOL:DISULFIDE INTERCHANGE PROTEIN DSBE"/>
    <property type="match status" value="1"/>
</dbReference>
<dbReference type="Proteomes" id="UP000652013">
    <property type="component" value="Unassembled WGS sequence"/>
</dbReference>
<dbReference type="EMBL" id="BOOY01000028">
    <property type="protein sequence ID" value="GIJ04516.1"/>
    <property type="molecule type" value="Genomic_DNA"/>
</dbReference>
<evidence type="ECO:0000313" key="5">
    <source>
        <dbReference type="EMBL" id="GIJ04516.1"/>
    </source>
</evidence>
<organism evidence="5 6">
    <name type="scientific">Spirilliplanes yamanashiensis</name>
    <dbReference type="NCBI Taxonomy" id="42233"/>
    <lineage>
        <taxon>Bacteria</taxon>
        <taxon>Bacillati</taxon>
        <taxon>Actinomycetota</taxon>
        <taxon>Actinomycetes</taxon>
        <taxon>Micromonosporales</taxon>
        <taxon>Micromonosporaceae</taxon>
        <taxon>Spirilliplanes</taxon>
    </lineage>
</organism>
<dbReference type="GO" id="GO:0030313">
    <property type="term" value="C:cell envelope"/>
    <property type="evidence" value="ECO:0007669"/>
    <property type="project" value="UniProtKB-SubCell"/>
</dbReference>
<feature type="signal peptide" evidence="3">
    <location>
        <begin position="1"/>
        <end position="23"/>
    </location>
</feature>
<name>A0A8J3Y9K1_9ACTN</name>
<dbReference type="InterPro" id="IPR013740">
    <property type="entry name" value="Redoxin"/>
</dbReference>
<dbReference type="GO" id="GO:0016491">
    <property type="term" value="F:oxidoreductase activity"/>
    <property type="evidence" value="ECO:0007669"/>
    <property type="project" value="InterPro"/>
</dbReference>
<dbReference type="PROSITE" id="PS51352">
    <property type="entry name" value="THIOREDOXIN_2"/>
    <property type="match status" value="1"/>
</dbReference>
<gene>
    <name evidence="5" type="ORF">Sya03_38680</name>
</gene>
<evidence type="ECO:0000256" key="1">
    <source>
        <dbReference type="ARBA" id="ARBA00004196"/>
    </source>
</evidence>
<dbReference type="SUPFAM" id="SSF52833">
    <property type="entry name" value="Thioredoxin-like"/>
    <property type="match status" value="1"/>
</dbReference>
<dbReference type="InterPro" id="IPR050553">
    <property type="entry name" value="Thioredoxin_ResA/DsbE_sf"/>
</dbReference>
<accession>A0A8J3Y9K1</accession>
<dbReference type="PANTHER" id="PTHR42852:SF17">
    <property type="entry name" value="THIOREDOXIN-LIKE PROTEIN HI_1115"/>
    <property type="match status" value="1"/>
</dbReference>
<dbReference type="InterPro" id="IPR036249">
    <property type="entry name" value="Thioredoxin-like_sf"/>
</dbReference>
<comment type="subcellular location">
    <subcellularLocation>
        <location evidence="1">Cell envelope</location>
    </subcellularLocation>
</comment>
<keyword evidence="6" id="KW-1185">Reference proteome</keyword>
<protein>
    <recommendedName>
        <fullName evidence="4">Thioredoxin domain-containing protein</fullName>
    </recommendedName>
</protein>